<protein>
    <recommendedName>
        <fullName evidence="4">ABC transporter substrate-binding protein</fullName>
    </recommendedName>
</protein>
<evidence type="ECO:0000256" key="1">
    <source>
        <dbReference type="SAM" id="SignalP"/>
    </source>
</evidence>
<dbReference type="PROSITE" id="PS51257">
    <property type="entry name" value="PROKAR_LIPOPROTEIN"/>
    <property type="match status" value="1"/>
</dbReference>
<feature type="signal peptide" evidence="1">
    <location>
        <begin position="1"/>
        <end position="30"/>
    </location>
</feature>
<feature type="chain" id="PRO_5019173121" description="ABC transporter substrate-binding protein" evidence="1">
    <location>
        <begin position="31"/>
        <end position="176"/>
    </location>
</feature>
<organism evidence="2 3">
    <name type="scientific">Dictyobacter aurantiacus</name>
    <dbReference type="NCBI Taxonomy" id="1936993"/>
    <lineage>
        <taxon>Bacteria</taxon>
        <taxon>Bacillati</taxon>
        <taxon>Chloroflexota</taxon>
        <taxon>Ktedonobacteria</taxon>
        <taxon>Ktedonobacterales</taxon>
        <taxon>Dictyobacteraceae</taxon>
        <taxon>Dictyobacter</taxon>
    </lineage>
</organism>
<evidence type="ECO:0000313" key="3">
    <source>
        <dbReference type="Proteomes" id="UP000287224"/>
    </source>
</evidence>
<reference evidence="3" key="1">
    <citation type="submission" date="2018-12" db="EMBL/GenBank/DDBJ databases">
        <title>Tengunoibacter tsumagoiensis gen. nov., sp. nov., Dictyobacter kobayashii sp. nov., D. alpinus sp. nov., and D. joshuensis sp. nov. and description of Dictyobacteraceae fam. nov. within the order Ktedonobacterales isolated from Tengu-no-mugimeshi.</title>
        <authorList>
            <person name="Wang C.M."/>
            <person name="Zheng Y."/>
            <person name="Sakai Y."/>
            <person name="Toyoda A."/>
            <person name="Minakuchi Y."/>
            <person name="Abe K."/>
            <person name="Yokota A."/>
            <person name="Yabe S."/>
        </authorList>
    </citation>
    <scope>NUCLEOTIDE SEQUENCE [LARGE SCALE GENOMIC DNA]</scope>
    <source>
        <strain evidence="3">S-27</strain>
    </source>
</reference>
<dbReference type="RefSeq" id="WP_126595820.1">
    <property type="nucleotide sequence ID" value="NZ_BIFQ01000001.1"/>
</dbReference>
<evidence type="ECO:0008006" key="4">
    <source>
        <dbReference type="Google" id="ProtNLM"/>
    </source>
</evidence>
<name>A0A401ZCY7_9CHLR</name>
<gene>
    <name evidence="2" type="ORF">KDAU_20250</name>
</gene>
<keyword evidence="1" id="KW-0732">Signal</keyword>
<dbReference type="Proteomes" id="UP000287224">
    <property type="component" value="Unassembled WGS sequence"/>
</dbReference>
<proteinExistence type="predicted"/>
<keyword evidence="3" id="KW-1185">Reference proteome</keyword>
<sequence length="176" mass="17518">MKRLSLVGGALLTALLACLFLAPFSASAHAQANATQSGSVTQAVTGTAANGATFNGAYTITHFVSQNGQLLGVGTLSGTLTNAAGQVLGTVTNAPVQVPVTSATGTCPVLHLDLGPLNLNLLGLNVNLNQVVLNITAQSGAGNLLGNLLCAVTHLLDGGAPLTSITNLLNQILGLL</sequence>
<accession>A0A401ZCY7</accession>
<evidence type="ECO:0000313" key="2">
    <source>
        <dbReference type="EMBL" id="GCE04696.1"/>
    </source>
</evidence>
<comment type="caution">
    <text evidence="2">The sequence shown here is derived from an EMBL/GenBank/DDBJ whole genome shotgun (WGS) entry which is preliminary data.</text>
</comment>
<dbReference type="EMBL" id="BIFQ01000001">
    <property type="protein sequence ID" value="GCE04696.1"/>
    <property type="molecule type" value="Genomic_DNA"/>
</dbReference>
<dbReference type="AlphaFoldDB" id="A0A401ZCY7"/>